<feature type="transmembrane region" description="Helical" evidence="1">
    <location>
        <begin position="107"/>
        <end position="135"/>
    </location>
</feature>
<dbReference type="AlphaFoldDB" id="A0A9P1N5B2"/>
<feature type="transmembrane region" description="Helical" evidence="1">
    <location>
        <begin position="142"/>
        <end position="161"/>
    </location>
</feature>
<feature type="transmembrane region" description="Helical" evidence="1">
    <location>
        <begin position="183"/>
        <end position="211"/>
    </location>
</feature>
<protein>
    <submittedName>
        <fullName evidence="2">Uncharacterized protein</fullName>
    </submittedName>
</protein>
<evidence type="ECO:0000313" key="3">
    <source>
        <dbReference type="Proteomes" id="UP001152747"/>
    </source>
</evidence>
<accession>A0A9P1N5B2</accession>
<evidence type="ECO:0000313" key="2">
    <source>
        <dbReference type="EMBL" id="CAI5448362.1"/>
    </source>
</evidence>
<keyword evidence="1" id="KW-1133">Transmembrane helix</keyword>
<comment type="caution">
    <text evidence="2">The sequence shown here is derived from an EMBL/GenBank/DDBJ whole genome shotgun (WGS) entry which is preliminary data.</text>
</comment>
<dbReference type="Gene3D" id="1.20.140.150">
    <property type="match status" value="1"/>
</dbReference>
<gene>
    <name evidence="2" type="ORF">CAMP_LOCUS10999</name>
</gene>
<name>A0A9P1N5B2_9PELO</name>
<dbReference type="Proteomes" id="UP001152747">
    <property type="component" value="Unassembled WGS sequence"/>
</dbReference>
<feature type="transmembrane region" description="Helical" evidence="1">
    <location>
        <begin position="12"/>
        <end position="35"/>
    </location>
</feature>
<evidence type="ECO:0000256" key="1">
    <source>
        <dbReference type="SAM" id="Phobius"/>
    </source>
</evidence>
<organism evidence="2 3">
    <name type="scientific">Caenorhabditis angaria</name>
    <dbReference type="NCBI Taxonomy" id="860376"/>
    <lineage>
        <taxon>Eukaryota</taxon>
        <taxon>Metazoa</taxon>
        <taxon>Ecdysozoa</taxon>
        <taxon>Nematoda</taxon>
        <taxon>Chromadorea</taxon>
        <taxon>Rhabditida</taxon>
        <taxon>Rhabditina</taxon>
        <taxon>Rhabditomorpha</taxon>
        <taxon>Rhabditoidea</taxon>
        <taxon>Rhabditidae</taxon>
        <taxon>Peloderinae</taxon>
        <taxon>Caenorhabditis</taxon>
    </lineage>
</organism>
<dbReference type="OrthoDB" id="5803795at2759"/>
<dbReference type="EMBL" id="CANHGI010000004">
    <property type="protein sequence ID" value="CAI5448362.1"/>
    <property type="molecule type" value="Genomic_DNA"/>
</dbReference>
<keyword evidence="1" id="KW-0812">Transmembrane</keyword>
<proteinExistence type="predicted"/>
<sequence length="226" mass="25552">MAASSRCRICCLGFSTFLAIFSVLLLLICLFSASFRYNSDNMEGVKKYGLIRFCYLPKSIDISRDDDSNTKTCHLRSYINSAYCSENRNSLNTHDKSSRNCFGDFEFASILLISASIFCCILALFFAICTIFTSFGALAHSVVLIAAAICSCSGFLSYTYYYELKDNQYELIAGYTFLIHYDWAYYLFAFASSLQFLAFILSLFGSAFVLVHKNKKRQSKVQSMSL</sequence>
<keyword evidence="1" id="KW-0472">Membrane</keyword>
<reference evidence="2" key="1">
    <citation type="submission" date="2022-11" db="EMBL/GenBank/DDBJ databases">
        <authorList>
            <person name="Kikuchi T."/>
        </authorList>
    </citation>
    <scope>NUCLEOTIDE SEQUENCE</scope>
    <source>
        <strain evidence="2">PS1010</strain>
    </source>
</reference>
<keyword evidence="3" id="KW-1185">Reference proteome</keyword>